<evidence type="ECO:0000259" key="1">
    <source>
        <dbReference type="Pfam" id="PF04230"/>
    </source>
</evidence>
<gene>
    <name evidence="2" type="ORF">DXA79_08655</name>
</gene>
<organism evidence="2 3">
    <name type="scientific">Bifidobacterium pseudocatenulatum</name>
    <dbReference type="NCBI Taxonomy" id="28026"/>
    <lineage>
        <taxon>Bacteria</taxon>
        <taxon>Bacillati</taxon>
        <taxon>Actinomycetota</taxon>
        <taxon>Actinomycetes</taxon>
        <taxon>Bifidobacteriales</taxon>
        <taxon>Bifidobacteriaceae</taxon>
        <taxon>Bifidobacterium</taxon>
    </lineage>
</organism>
<dbReference type="InterPro" id="IPR007345">
    <property type="entry name" value="Polysacch_pyruvyl_Trfase"/>
</dbReference>
<comment type="caution">
    <text evidence="2">The sequence shown here is derived from an EMBL/GenBank/DDBJ whole genome shotgun (WGS) entry which is preliminary data.</text>
</comment>
<evidence type="ECO:0000313" key="2">
    <source>
        <dbReference type="EMBL" id="RGP01736.1"/>
    </source>
</evidence>
<dbReference type="PANTHER" id="PTHR36836">
    <property type="entry name" value="COLANIC ACID BIOSYNTHESIS PROTEIN WCAK"/>
    <property type="match status" value="1"/>
</dbReference>
<dbReference type="Proteomes" id="UP000261031">
    <property type="component" value="Unassembled WGS sequence"/>
</dbReference>
<evidence type="ECO:0000313" key="3">
    <source>
        <dbReference type="Proteomes" id="UP000261031"/>
    </source>
</evidence>
<reference evidence="2 3" key="1">
    <citation type="submission" date="2018-08" db="EMBL/GenBank/DDBJ databases">
        <title>A genome reference for cultivated species of the human gut microbiota.</title>
        <authorList>
            <person name="Zou Y."/>
            <person name="Xue W."/>
            <person name="Luo G."/>
        </authorList>
    </citation>
    <scope>NUCLEOTIDE SEQUENCE [LARGE SCALE GENOMIC DNA]</scope>
    <source>
        <strain evidence="2 3">OF05-12</strain>
    </source>
</reference>
<dbReference type="RefSeq" id="WP_117612341.1">
    <property type="nucleotide sequence ID" value="NZ_QSWD01000006.1"/>
</dbReference>
<name>A0A3E5HJ72_BIFPS</name>
<sequence length="362" mass="41023">MKTKIGLLIRDILGDARYASLRHPKMVRRGFREYGSVFRGVEGPKNILLCCPEHTNIGDQAITLAECRMLQQSERPFIALSGDTTKTLKCLERYVSQEDVVFLHGGGNMGTLYRNEEEYRLSVISLLKHNRIVLFPQTMSYDDTAESQRFLRHTQRVYGAHPNLHLFAREQVSYERMRKAYLNNDVRLVPDIVLSVQGEDDADFAGRHGVLLCMRNDVEKTMTDSSRQMIEQVAAGIDPEFRYTDTTVDSKYAPISQERGKQLVLDKWEEFKHARLVITDRLHGMIFSAITGTPCVALNNSNGKVGFEYEWLKDLPYIGFVDDATDKKAITEAVKAVMSVGSTDFASSGLDQQFDPLVTLIP</sequence>
<dbReference type="EMBL" id="QSWD01000006">
    <property type="protein sequence ID" value="RGP01736.1"/>
    <property type="molecule type" value="Genomic_DNA"/>
</dbReference>
<dbReference type="AlphaFoldDB" id="A0A3E5HJ72"/>
<dbReference type="Pfam" id="PF04230">
    <property type="entry name" value="PS_pyruv_trans"/>
    <property type="match status" value="1"/>
</dbReference>
<proteinExistence type="predicted"/>
<dbReference type="PANTHER" id="PTHR36836:SF1">
    <property type="entry name" value="COLANIC ACID BIOSYNTHESIS PROTEIN WCAK"/>
    <property type="match status" value="1"/>
</dbReference>
<accession>A0A3E5HJ72</accession>
<protein>
    <recommendedName>
        <fullName evidence="1">Polysaccharide pyruvyl transferase domain-containing protein</fullName>
    </recommendedName>
</protein>
<feature type="domain" description="Polysaccharide pyruvyl transferase" evidence="1">
    <location>
        <begin position="56"/>
        <end position="302"/>
    </location>
</feature>